<dbReference type="AlphaFoldDB" id="A0A820RMA2"/>
<proteinExistence type="predicted"/>
<evidence type="ECO:0000256" key="1">
    <source>
        <dbReference type="SAM" id="MobiDB-lite"/>
    </source>
</evidence>
<organism evidence="2 3">
    <name type="scientific">Adineta steineri</name>
    <dbReference type="NCBI Taxonomy" id="433720"/>
    <lineage>
        <taxon>Eukaryota</taxon>
        <taxon>Metazoa</taxon>
        <taxon>Spiralia</taxon>
        <taxon>Gnathifera</taxon>
        <taxon>Rotifera</taxon>
        <taxon>Eurotatoria</taxon>
        <taxon>Bdelloidea</taxon>
        <taxon>Adinetida</taxon>
        <taxon>Adinetidae</taxon>
        <taxon>Adineta</taxon>
    </lineage>
</organism>
<evidence type="ECO:0000313" key="2">
    <source>
        <dbReference type="EMBL" id="CAF4440195.1"/>
    </source>
</evidence>
<accession>A0A820RMA2</accession>
<comment type="caution">
    <text evidence="2">The sequence shown here is derived from an EMBL/GenBank/DDBJ whole genome shotgun (WGS) entry which is preliminary data.</text>
</comment>
<feature type="region of interest" description="Disordered" evidence="1">
    <location>
        <begin position="34"/>
        <end position="56"/>
    </location>
</feature>
<sequence length="56" mass="6790">CLDLLFWVKRYVDQRKIVEQLENQLKCVTSKTKSQSQQIHDQRKRRLNSSNRAMQL</sequence>
<evidence type="ECO:0000313" key="3">
    <source>
        <dbReference type="Proteomes" id="UP000663844"/>
    </source>
</evidence>
<feature type="non-terminal residue" evidence="2">
    <location>
        <position position="1"/>
    </location>
</feature>
<dbReference type="EMBL" id="CAJOAZ010031449">
    <property type="protein sequence ID" value="CAF4440195.1"/>
    <property type="molecule type" value="Genomic_DNA"/>
</dbReference>
<dbReference type="Proteomes" id="UP000663844">
    <property type="component" value="Unassembled WGS sequence"/>
</dbReference>
<protein>
    <submittedName>
        <fullName evidence="2">Uncharacterized protein</fullName>
    </submittedName>
</protein>
<gene>
    <name evidence="2" type="ORF">OXD698_LOCUS53770</name>
</gene>
<name>A0A820RMA2_9BILA</name>
<reference evidence="2" key="1">
    <citation type="submission" date="2021-02" db="EMBL/GenBank/DDBJ databases">
        <authorList>
            <person name="Nowell W R."/>
        </authorList>
    </citation>
    <scope>NUCLEOTIDE SEQUENCE</scope>
</reference>
<feature type="non-terminal residue" evidence="2">
    <location>
        <position position="56"/>
    </location>
</feature>